<dbReference type="EMBL" id="LQOW01000026">
    <property type="protein sequence ID" value="ORV58547.1"/>
    <property type="molecule type" value="Genomic_DNA"/>
</dbReference>
<evidence type="ECO:0000313" key="2">
    <source>
        <dbReference type="EMBL" id="ORV58547.1"/>
    </source>
</evidence>
<protein>
    <recommendedName>
        <fullName evidence="4">Secreted protein</fullName>
    </recommendedName>
</protein>
<organism evidence="2 3">
    <name type="scientific">Mycobacterium fragae</name>
    <dbReference type="NCBI Taxonomy" id="1260918"/>
    <lineage>
        <taxon>Bacteria</taxon>
        <taxon>Bacillati</taxon>
        <taxon>Actinomycetota</taxon>
        <taxon>Actinomycetes</taxon>
        <taxon>Mycobacteriales</taxon>
        <taxon>Mycobacteriaceae</taxon>
        <taxon>Mycobacterium</taxon>
    </lineage>
</organism>
<accession>A0A1X1UP52</accession>
<reference evidence="2 3" key="1">
    <citation type="submission" date="2016-01" db="EMBL/GenBank/DDBJ databases">
        <title>The new phylogeny of the genus Mycobacterium.</title>
        <authorList>
            <person name="Tarcisio F."/>
            <person name="Conor M."/>
            <person name="Antonella G."/>
            <person name="Elisabetta G."/>
            <person name="Giulia F.S."/>
            <person name="Sara T."/>
            <person name="Anna F."/>
            <person name="Clotilde B."/>
            <person name="Roberto B."/>
            <person name="Veronica D.S."/>
            <person name="Fabio R."/>
            <person name="Monica P."/>
            <person name="Olivier J."/>
            <person name="Enrico T."/>
            <person name="Nicola S."/>
        </authorList>
    </citation>
    <scope>NUCLEOTIDE SEQUENCE [LARGE SCALE GENOMIC DNA]</scope>
    <source>
        <strain evidence="2 3">DSM 45731</strain>
    </source>
</reference>
<feature type="chain" id="PRO_5013253461" description="Secreted protein" evidence="1">
    <location>
        <begin position="27"/>
        <end position="187"/>
    </location>
</feature>
<comment type="caution">
    <text evidence="2">The sequence shown here is derived from an EMBL/GenBank/DDBJ whole genome shotgun (WGS) entry which is preliminary data.</text>
</comment>
<dbReference type="Proteomes" id="UP000194000">
    <property type="component" value="Unassembled WGS sequence"/>
</dbReference>
<evidence type="ECO:0000313" key="3">
    <source>
        <dbReference type="Proteomes" id="UP000194000"/>
    </source>
</evidence>
<evidence type="ECO:0008006" key="4">
    <source>
        <dbReference type="Google" id="ProtNLM"/>
    </source>
</evidence>
<sequence length="187" mass="19822">MIISRALIAAAALALVAVGSASPAKALGPPPDGMYSFNEAGVPTTTWKISALCDAPSRQRAIPDFTDPVIWADLCALNVVSTTPRVISRQEKLSNYSGRARLTSDLWTFQVSKSDGVMCPDGSTAASTETYAFDDVTLAGTHTSIHGPVCGMQPAMTKTPFSLAFQSPLPSPVERYPLNCNEIGQCR</sequence>
<keyword evidence="1" id="KW-0732">Signal</keyword>
<proteinExistence type="predicted"/>
<dbReference type="AlphaFoldDB" id="A0A1X1UP52"/>
<name>A0A1X1UP52_9MYCO</name>
<dbReference type="STRING" id="1260918.AWC06_19290"/>
<gene>
    <name evidence="2" type="ORF">AWC06_19290</name>
</gene>
<keyword evidence="3" id="KW-1185">Reference proteome</keyword>
<dbReference type="RefSeq" id="WP_085198805.1">
    <property type="nucleotide sequence ID" value="NZ_JACKVI010000009.1"/>
</dbReference>
<evidence type="ECO:0000256" key="1">
    <source>
        <dbReference type="SAM" id="SignalP"/>
    </source>
</evidence>
<dbReference type="OrthoDB" id="4636369at2"/>
<feature type="signal peptide" evidence="1">
    <location>
        <begin position="1"/>
        <end position="26"/>
    </location>
</feature>